<evidence type="ECO:0000256" key="3">
    <source>
        <dbReference type="ARBA" id="ARBA00022473"/>
    </source>
</evidence>
<dbReference type="AlphaFoldDB" id="A0A8J6L258"/>
<keyword evidence="3" id="KW-0217">Developmental protein</keyword>
<dbReference type="InterPro" id="IPR050296">
    <property type="entry name" value="Antp_homeobox"/>
</dbReference>
<evidence type="ECO:0000313" key="10">
    <source>
        <dbReference type="EMBL" id="KAH0808779.1"/>
    </source>
</evidence>
<comment type="caution">
    <text evidence="10">The sequence shown here is derived from an EMBL/GenBank/DDBJ whole genome shotgun (WGS) entry which is preliminary data.</text>
</comment>
<dbReference type="GO" id="GO:0009952">
    <property type="term" value="P:anterior/posterior pattern specification"/>
    <property type="evidence" value="ECO:0007669"/>
    <property type="project" value="TreeGrafter"/>
</dbReference>
<dbReference type="PROSITE" id="PS00027">
    <property type="entry name" value="HOMEOBOX_1"/>
    <property type="match status" value="1"/>
</dbReference>
<protein>
    <recommendedName>
        <fullName evidence="9">Homeobox domain-containing protein</fullName>
    </recommendedName>
</protein>
<dbReference type="PANTHER" id="PTHR45659">
    <property type="entry name" value="HOMEOBOX PROTEIN HOX"/>
    <property type="match status" value="1"/>
</dbReference>
<dbReference type="SMART" id="SM00389">
    <property type="entry name" value="HOX"/>
    <property type="match status" value="1"/>
</dbReference>
<keyword evidence="4 7" id="KW-0238">DNA-binding</keyword>
<evidence type="ECO:0000256" key="5">
    <source>
        <dbReference type="ARBA" id="ARBA00023155"/>
    </source>
</evidence>
<dbReference type="Pfam" id="PF00046">
    <property type="entry name" value="Homeodomain"/>
    <property type="match status" value="1"/>
</dbReference>
<proteinExistence type="inferred from homology"/>
<dbReference type="SUPFAM" id="SSF46689">
    <property type="entry name" value="Homeodomain-like"/>
    <property type="match status" value="1"/>
</dbReference>
<keyword evidence="6 7" id="KW-0539">Nucleus</keyword>
<keyword evidence="5 7" id="KW-0371">Homeobox</keyword>
<dbReference type="InterPro" id="IPR017970">
    <property type="entry name" value="Homeobox_CS"/>
</dbReference>
<dbReference type="CDD" id="cd00086">
    <property type="entry name" value="homeodomain"/>
    <property type="match status" value="1"/>
</dbReference>
<reference evidence="10" key="2">
    <citation type="submission" date="2021-08" db="EMBL/GenBank/DDBJ databases">
        <authorList>
            <person name="Eriksson T."/>
        </authorList>
    </citation>
    <scope>NUCLEOTIDE SEQUENCE</scope>
    <source>
        <strain evidence="10">Stoneville</strain>
        <tissue evidence="10">Whole head</tissue>
    </source>
</reference>
<evidence type="ECO:0000256" key="2">
    <source>
        <dbReference type="ARBA" id="ARBA00009107"/>
    </source>
</evidence>
<dbReference type="EMBL" id="JABDTM020028542">
    <property type="protein sequence ID" value="KAH0808779.1"/>
    <property type="molecule type" value="Genomic_DNA"/>
</dbReference>
<feature type="DNA-binding region" description="Homeobox" evidence="7">
    <location>
        <begin position="149"/>
        <end position="208"/>
    </location>
</feature>
<feature type="domain" description="Homeobox" evidence="9">
    <location>
        <begin position="147"/>
        <end position="207"/>
    </location>
</feature>
<dbReference type="Proteomes" id="UP000719412">
    <property type="component" value="Unassembled WGS sequence"/>
</dbReference>
<dbReference type="GO" id="GO:0005634">
    <property type="term" value="C:nucleus"/>
    <property type="evidence" value="ECO:0007669"/>
    <property type="project" value="UniProtKB-SubCell"/>
</dbReference>
<evidence type="ECO:0000313" key="11">
    <source>
        <dbReference type="Proteomes" id="UP000719412"/>
    </source>
</evidence>
<evidence type="ECO:0000256" key="4">
    <source>
        <dbReference type="ARBA" id="ARBA00023125"/>
    </source>
</evidence>
<name>A0A8J6L258_TENMO</name>
<sequence>MPPVNCHTRQSKRALSGVPYAAELIKNSGSAGTDEDLKEYSSWYCLCEDISKNYPNGHRKERMVSVKTKYFTLDSGSGGFLEKASLQNTHPRCKKLSIHLYQWVTILDANCPNSISEASRSRPDLATTTFAHTNSIGDKSGTVNANGETKRQRTSYTRYQTLELEKEFHFNRYLTRRRRIEIAHALCLTERQIKIWFQNRRMKWKKEHKMANFHLASLQDEGYAFHQAMGMGGMGPMQRGLYACGRPHRIQGRSPACDAATVHRMKRRDDRRVLIRDCANRQAVKGIKIITAFFIMAVEHQPLRFREMICDCLDIGVVTDGLINSRNHMVVCWEILIRTKRETGGAEDRWTATPTWGRVKIGVFGKANFEERRPLRISSRGCCPASLVIFGAAINRKATIVGGDKYSKLIVLPNASTVSGDILGITDETFLFLPIYRPDLIRSDLEAQEAIAAGAFFSRKDVAIVVLEQGQRVDQSVQSEEVCKESIREELSKSVSGAVLVAYFLNWALCKSQLYRPKNQIVESENGYHIFTVATTTTPSAEHAVQVSVEFYCRPWQPTTTWSNVALLPPISFQLLPGVGSMGSGGHSDGGGTEREVYQTVQTGFRTSLLDLRGIRDIAPLLNHYREPVRSSQFQCYSLHNKTAKADRGSEILQGPFRLENSEERAIAFVKRWSAQHPVVRGKTGHVYLELFTGNEARMSGEWEIIAQLTQILGNLVAEERNLAEKRGEERTLEFDGRVFGTTTKRKDERVSRVLKLGNRSAATPECTKGATSMESVKATGNSDLFERKYSGPIRRYFCMPGAVAFNRRIPTTVYLLFWELTSTKACKDAVGTSRG</sequence>
<organism evidence="10 11">
    <name type="scientific">Tenebrio molitor</name>
    <name type="common">Yellow mealworm beetle</name>
    <dbReference type="NCBI Taxonomy" id="7067"/>
    <lineage>
        <taxon>Eukaryota</taxon>
        <taxon>Metazoa</taxon>
        <taxon>Ecdysozoa</taxon>
        <taxon>Arthropoda</taxon>
        <taxon>Hexapoda</taxon>
        <taxon>Insecta</taxon>
        <taxon>Pterygota</taxon>
        <taxon>Neoptera</taxon>
        <taxon>Endopterygota</taxon>
        <taxon>Coleoptera</taxon>
        <taxon>Polyphaga</taxon>
        <taxon>Cucujiformia</taxon>
        <taxon>Tenebrionidae</taxon>
        <taxon>Tenebrio</taxon>
    </lineage>
</organism>
<evidence type="ECO:0000256" key="6">
    <source>
        <dbReference type="ARBA" id="ARBA00023242"/>
    </source>
</evidence>
<evidence type="ECO:0000256" key="7">
    <source>
        <dbReference type="PROSITE-ProRule" id="PRU00108"/>
    </source>
</evidence>
<accession>A0A8J6L258</accession>
<comment type="similarity">
    <text evidence="2">Belongs to the Antp homeobox family.</text>
</comment>
<dbReference type="Gene3D" id="1.10.10.60">
    <property type="entry name" value="Homeodomain-like"/>
    <property type="match status" value="1"/>
</dbReference>
<dbReference type="PANTHER" id="PTHR45659:SF4">
    <property type="entry name" value="HOMEOBOX PROTEIN ABDOMINAL-A"/>
    <property type="match status" value="1"/>
</dbReference>
<dbReference type="InterPro" id="IPR009057">
    <property type="entry name" value="Homeodomain-like_sf"/>
</dbReference>
<reference evidence="10" key="1">
    <citation type="journal article" date="2020" name="J Insects Food Feed">
        <title>The yellow mealworm (Tenebrio molitor) genome: a resource for the emerging insects as food and feed industry.</title>
        <authorList>
            <person name="Eriksson T."/>
            <person name="Andere A."/>
            <person name="Kelstrup H."/>
            <person name="Emery V."/>
            <person name="Picard C."/>
        </authorList>
    </citation>
    <scope>NUCLEOTIDE SEQUENCE</scope>
    <source>
        <strain evidence="10">Stoneville</strain>
        <tissue evidence="10">Whole head</tissue>
    </source>
</reference>
<dbReference type="InterPro" id="IPR001356">
    <property type="entry name" value="HD"/>
</dbReference>
<evidence type="ECO:0000256" key="1">
    <source>
        <dbReference type="ARBA" id="ARBA00004123"/>
    </source>
</evidence>
<evidence type="ECO:0000256" key="8">
    <source>
        <dbReference type="RuleBase" id="RU000682"/>
    </source>
</evidence>
<evidence type="ECO:0000259" key="9">
    <source>
        <dbReference type="PROSITE" id="PS50071"/>
    </source>
</evidence>
<comment type="subcellular location">
    <subcellularLocation>
        <location evidence="1 7 8">Nucleus</location>
    </subcellularLocation>
</comment>
<keyword evidence="11" id="KW-1185">Reference proteome</keyword>
<dbReference type="InterPro" id="IPR020479">
    <property type="entry name" value="HD_metazoa"/>
</dbReference>
<dbReference type="GO" id="GO:0000981">
    <property type="term" value="F:DNA-binding transcription factor activity, RNA polymerase II-specific"/>
    <property type="evidence" value="ECO:0007669"/>
    <property type="project" value="InterPro"/>
</dbReference>
<dbReference type="GO" id="GO:0000978">
    <property type="term" value="F:RNA polymerase II cis-regulatory region sequence-specific DNA binding"/>
    <property type="evidence" value="ECO:0007669"/>
    <property type="project" value="TreeGrafter"/>
</dbReference>
<gene>
    <name evidence="10" type="ORF">GEV33_014011</name>
</gene>
<dbReference type="PRINTS" id="PR00024">
    <property type="entry name" value="HOMEOBOX"/>
</dbReference>
<dbReference type="PROSITE" id="PS50071">
    <property type="entry name" value="HOMEOBOX_2"/>
    <property type="match status" value="1"/>
</dbReference>